<evidence type="ECO:0000256" key="8">
    <source>
        <dbReference type="ARBA" id="ARBA00022801"/>
    </source>
</evidence>
<dbReference type="Gene3D" id="3.40.350.10">
    <property type="entry name" value="Creatinase/prolidase N-terminal domain"/>
    <property type="match status" value="1"/>
</dbReference>
<evidence type="ECO:0000256" key="1">
    <source>
        <dbReference type="ARBA" id="ARBA00001424"/>
    </source>
</evidence>
<dbReference type="InterPro" id="IPR000994">
    <property type="entry name" value="Pept_M24"/>
</dbReference>
<dbReference type="PANTHER" id="PTHR43226">
    <property type="entry name" value="XAA-PRO AMINOPEPTIDASE 3"/>
    <property type="match status" value="1"/>
</dbReference>
<evidence type="ECO:0000256" key="9">
    <source>
        <dbReference type="ARBA" id="ARBA00023049"/>
    </source>
</evidence>
<evidence type="ECO:0000256" key="4">
    <source>
        <dbReference type="ARBA" id="ARBA00008766"/>
    </source>
</evidence>
<keyword evidence="8" id="KW-0378">Hydrolase</keyword>
<reference evidence="13" key="1">
    <citation type="submission" date="2023-03" db="EMBL/GenBank/DDBJ databases">
        <title>Complete genome of Cladonia borealis.</title>
        <authorList>
            <person name="Park H."/>
        </authorList>
    </citation>
    <scope>NUCLEOTIDE SEQUENCE</scope>
    <source>
        <strain evidence="13">ANT050790</strain>
    </source>
</reference>
<evidence type="ECO:0000256" key="7">
    <source>
        <dbReference type="ARBA" id="ARBA00022723"/>
    </source>
</evidence>
<dbReference type="InterPro" id="IPR036005">
    <property type="entry name" value="Creatinase/aminopeptidase-like"/>
</dbReference>
<evidence type="ECO:0000259" key="12">
    <source>
        <dbReference type="SMART" id="SM01011"/>
    </source>
</evidence>
<protein>
    <recommendedName>
        <fullName evidence="5">Xaa-Pro aminopeptidase</fullName>
        <ecNumber evidence="5">3.4.11.9</ecNumber>
    </recommendedName>
    <alternativeName>
        <fullName evidence="11">Aminoacylproline aminopeptidase</fullName>
    </alternativeName>
</protein>
<comment type="catalytic activity">
    <reaction evidence="1">
        <text>Release of any N-terminal amino acid, including proline, that is linked to proline, even from a dipeptide or tripeptide.</text>
        <dbReference type="EC" id="3.4.11.9"/>
    </reaction>
</comment>
<dbReference type="InterPro" id="IPR007865">
    <property type="entry name" value="Aminopep_P_N"/>
</dbReference>
<dbReference type="Proteomes" id="UP001166286">
    <property type="component" value="Unassembled WGS sequence"/>
</dbReference>
<dbReference type="InterPro" id="IPR029149">
    <property type="entry name" value="Creatin/AminoP/Spt16_N"/>
</dbReference>
<organism evidence="13 14">
    <name type="scientific">Cladonia borealis</name>
    <dbReference type="NCBI Taxonomy" id="184061"/>
    <lineage>
        <taxon>Eukaryota</taxon>
        <taxon>Fungi</taxon>
        <taxon>Dikarya</taxon>
        <taxon>Ascomycota</taxon>
        <taxon>Pezizomycotina</taxon>
        <taxon>Lecanoromycetes</taxon>
        <taxon>OSLEUM clade</taxon>
        <taxon>Lecanoromycetidae</taxon>
        <taxon>Lecanorales</taxon>
        <taxon>Lecanorineae</taxon>
        <taxon>Cladoniaceae</taxon>
        <taxon>Cladonia</taxon>
    </lineage>
</organism>
<keyword evidence="14" id="KW-1185">Reference proteome</keyword>
<gene>
    <name evidence="13" type="ORF">JMJ35_006048</name>
</gene>
<evidence type="ECO:0000313" key="13">
    <source>
        <dbReference type="EMBL" id="KAK0511475.1"/>
    </source>
</evidence>
<dbReference type="GO" id="GO:0006508">
    <property type="term" value="P:proteolysis"/>
    <property type="evidence" value="ECO:0007669"/>
    <property type="project" value="TreeGrafter"/>
</dbReference>
<dbReference type="EMBL" id="JAFEKC020000013">
    <property type="protein sequence ID" value="KAK0511475.1"/>
    <property type="molecule type" value="Genomic_DNA"/>
</dbReference>
<dbReference type="SUPFAM" id="SSF53092">
    <property type="entry name" value="Creatinase/prolidase N-terminal domain"/>
    <property type="match status" value="1"/>
</dbReference>
<comment type="cofactor">
    <cofactor evidence="2">
        <name>Mn(2+)</name>
        <dbReference type="ChEBI" id="CHEBI:29035"/>
    </cofactor>
</comment>
<dbReference type="Pfam" id="PF05195">
    <property type="entry name" value="AMP_N"/>
    <property type="match status" value="1"/>
</dbReference>
<dbReference type="PANTHER" id="PTHR43226:SF1">
    <property type="entry name" value="XAA-PRO DIPEPTIDASE"/>
    <property type="match status" value="1"/>
</dbReference>
<evidence type="ECO:0000313" key="14">
    <source>
        <dbReference type="Proteomes" id="UP001166286"/>
    </source>
</evidence>
<feature type="domain" description="Aminopeptidase P N-terminal" evidence="12">
    <location>
        <begin position="12"/>
        <end position="146"/>
    </location>
</feature>
<dbReference type="GO" id="GO:0070006">
    <property type="term" value="F:metalloaminopeptidase activity"/>
    <property type="evidence" value="ECO:0007669"/>
    <property type="project" value="InterPro"/>
</dbReference>
<evidence type="ECO:0000256" key="2">
    <source>
        <dbReference type="ARBA" id="ARBA00001936"/>
    </source>
</evidence>
<evidence type="ECO:0000256" key="3">
    <source>
        <dbReference type="ARBA" id="ARBA00002443"/>
    </source>
</evidence>
<evidence type="ECO:0000256" key="6">
    <source>
        <dbReference type="ARBA" id="ARBA00022438"/>
    </source>
</evidence>
<sequence length="471" mass="53464">MKHQDEILRGKYPAKAHCSKVAAYLKEKTGIDGPSRIYLQGQKTRMIEDNDEPQPFRQRRHFFYLTGCALPDCHVVYHIPTSTLTLFIPPLDPSSVIWSGLPLSVKDALEKYDIDDCRPSTELHDYLGEIGPQKLSFEERQHATQPLTFAEKAHLPEDQFDQSVFLPWNLDALHDAIDECRVTKDAYEVAAIQKANEVSTAAHIAVMKNLKHVHNEQELEAVFLERSIALGCKEQAYHGIFGSGRNAATLHYQANNQPLSGRWNLLVDAGAEWECYCSDVTRTMPLGGKFNEESEQIYKIVQRMQEECFSMLKSGVQWEDVHVRAHEVAIEGLLNLGILKGDKKAIFDARTSVAFFPHGLGHYLGMDTHDTGGHPNYEDGDKMFQYLRVRGKLPEGSVITVEPGVYFCRFIIEPYLQDEKQSKFIDEKVLEKYWDVGGVRIEDDILITKDGYENLTTAPKGIDEMMKIIDG</sequence>
<keyword evidence="10" id="KW-0464">Manganese</keyword>
<evidence type="ECO:0000256" key="5">
    <source>
        <dbReference type="ARBA" id="ARBA00012574"/>
    </source>
</evidence>
<dbReference type="InterPro" id="IPR052433">
    <property type="entry name" value="X-Pro_dipept-like"/>
</dbReference>
<keyword evidence="7" id="KW-0479">Metal-binding</keyword>
<dbReference type="Pfam" id="PF00557">
    <property type="entry name" value="Peptidase_M24"/>
    <property type="match status" value="1"/>
</dbReference>
<keyword evidence="9" id="KW-0482">Metalloprotease</keyword>
<proteinExistence type="inferred from homology"/>
<dbReference type="SMART" id="SM01011">
    <property type="entry name" value="AMP_N"/>
    <property type="match status" value="1"/>
</dbReference>
<evidence type="ECO:0000256" key="10">
    <source>
        <dbReference type="ARBA" id="ARBA00023211"/>
    </source>
</evidence>
<comment type="function">
    <text evidence="3">Catalyzes the removal of a penultimate prolyl residue from the N-termini of peptides.</text>
</comment>
<dbReference type="CDD" id="cd01087">
    <property type="entry name" value="Prolidase"/>
    <property type="match status" value="1"/>
</dbReference>
<dbReference type="AlphaFoldDB" id="A0AA39R0I5"/>
<comment type="caution">
    <text evidence="13">The sequence shown here is derived from an EMBL/GenBank/DDBJ whole genome shotgun (WGS) entry which is preliminary data.</text>
</comment>
<dbReference type="EC" id="3.4.11.9" evidence="5"/>
<dbReference type="SUPFAM" id="SSF55920">
    <property type="entry name" value="Creatinase/aminopeptidase"/>
    <property type="match status" value="1"/>
</dbReference>
<dbReference type="Gene3D" id="3.90.230.10">
    <property type="entry name" value="Creatinase/methionine aminopeptidase superfamily"/>
    <property type="match status" value="1"/>
</dbReference>
<accession>A0AA39R0I5</accession>
<dbReference type="GO" id="GO:0030145">
    <property type="term" value="F:manganese ion binding"/>
    <property type="evidence" value="ECO:0007669"/>
    <property type="project" value="InterPro"/>
</dbReference>
<keyword evidence="6" id="KW-0645">Protease</keyword>
<keyword evidence="6" id="KW-0031">Aminopeptidase</keyword>
<comment type="similarity">
    <text evidence="4">Belongs to the peptidase M24B family.</text>
</comment>
<name>A0AA39R0I5_9LECA</name>
<evidence type="ECO:0000256" key="11">
    <source>
        <dbReference type="ARBA" id="ARBA00030849"/>
    </source>
</evidence>